<keyword evidence="1" id="KW-0472">Membrane</keyword>
<feature type="transmembrane region" description="Helical" evidence="1">
    <location>
        <begin position="15"/>
        <end position="33"/>
    </location>
</feature>
<proteinExistence type="predicted"/>
<organism evidence="2 3">
    <name type="scientific">Megaselia scalaris</name>
    <name type="common">Humpbacked fly</name>
    <name type="synonym">Phora scalaris</name>
    <dbReference type="NCBI Taxonomy" id="36166"/>
    <lineage>
        <taxon>Eukaryota</taxon>
        <taxon>Metazoa</taxon>
        <taxon>Ecdysozoa</taxon>
        <taxon>Arthropoda</taxon>
        <taxon>Hexapoda</taxon>
        <taxon>Insecta</taxon>
        <taxon>Pterygota</taxon>
        <taxon>Neoptera</taxon>
        <taxon>Endopterygota</taxon>
        <taxon>Diptera</taxon>
        <taxon>Brachycera</taxon>
        <taxon>Muscomorpha</taxon>
        <taxon>Platypezoidea</taxon>
        <taxon>Phoridae</taxon>
        <taxon>Megaseliini</taxon>
        <taxon>Megaselia</taxon>
    </lineage>
</organism>
<reference evidence="2" key="2">
    <citation type="submission" date="2015-06" db="UniProtKB">
        <authorList>
            <consortium name="EnsemblMetazoa"/>
        </authorList>
    </citation>
    <scope>IDENTIFICATION</scope>
</reference>
<evidence type="ECO:0000256" key="1">
    <source>
        <dbReference type="SAM" id="Phobius"/>
    </source>
</evidence>
<keyword evidence="1" id="KW-0812">Transmembrane</keyword>
<dbReference type="EMBL" id="CAQQ02060333">
    <property type="status" value="NOT_ANNOTATED_CDS"/>
    <property type="molecule type" value="Genomic_DNA"/>
</dbReference>
<dbReference type="Proteomes" id="UP000015102">
    <property type="component" value="Unassembled WGS sequence"/>
</dbReference>
<evidence type="ECO:0000313" key="2">
    <source>
        <dbReference type="EnsemblMetazoa" id="MESCA000035-PA"/>
    </source>
</evidence>
<accession>T1G9Z3</accession>
<evidence type="ECO:0000313" key="3">
    <source>
        <dbReference type="Proteomes" id="UP000015102"/>
    </source>
</evidence>
<reference evidence="3" key="1">
    <citation type="submission" date="2013-02" db="EMBL/GenBank/DDBJ databases">
        <authorList>
            <person name="Hughes D."/>
        </authorList>
    </citation>
    <scope>NUCLEOTIDE SEQUENCE</scope>
    <source>
        <strain>Durham</strain>
        <strain evidence="3">NC isolate 2 -- Noor lab</strain>
    </source>
</reference>
<dbReference type="HOGENOM" id="CLU_2834058_0_0_1"/>
<keyword evidence="3" id="KW-1185">Reference proteome</keyword>
<protein>
    <submittedName>
        <fullName evidence="2">Uncharacterized protein</fullName>
    </submittedName>
</protein>
<sequence length="66" mass="7880">MEIIRWVRDDDRGSLWTILMCLVKALSFLVKFTSHKMLNFQFQNTGFCALEYIISEYEFYAGLFQT</sequence>
<keyword evidence="1" id="KW-1133">Transmembrane helix</keyword>
<dbReference type="EnsemblMetazoa" id="MESCA000035-RA">
    <property type="protein sequence ID" value="MESCA000035-PA"/>
    <property type="gene ID" value="MESCA000035"/>
</dbReference>
<name>T1G9Z3_MEGSC</name>
<dbReference type="AlphaFoldDB" id="T1G9Z3"/>
<dbReference type="EMBL" id="CAQQ02060332">
    <property type="status" value="NOT_ANNOTATED_CDS"/>
    <property type="molecule type" value="Genomic_DNA"/>
</dbReference>
<dbReference type="EMBL" id="CAQQ02060334">
    <property type="status" value="NOT_ANNOTATED_CDS"/>
    <property type="molecule type" value="Genomic_DNA"/>
</dbReference>